<protein>
    <submittedName>
        <fullName evidence="2">Uncharacterized protein</fullName>
    </submittedName>
</protein>
<organism evidence="3">
    <name type="scientific">Acromyrmex echinatior</name>
    <name type="common">Panamanian leafcutter ant</name>
    <name type="synonym">Acromyrmex octospinosus echinatior</name>
    <dbReference type="NCBI Taxonomy" id="103372"/>
    <lineage>
        <taxon>Eukaryota</taxon>
        <taxon>Metazoa</taxon>
        <taxon>Ecdysozoa</taxon>
        <taxon>Arthropoda</taxon>
        <taxon>Hexapoda</taxon>
        <taxon>Insecta</taxon>
        <taxon>Pterygota</taxon>
        <taxon>Neoptera</taxon>
        <taxon>Endopterygota</taxon>
        <taxon>Hymenoptera</taxon>
        <taxon>Apocrita</taxon>
        <taxon>Aculeata</taxon>
        <taxon>Formicoidea</taxon>
        <taxon>Formicidae</taxon>
        <taxon>Myrmicinae</taxon>
        <taxon>Acromyrmex</taxon>
    </lineage>
</organism>
<name>F4WUH1_ACREC</name>
<sequence length="87" mass="9796">MDRCRHIFPPLYVQRPFPGFEGQPEAKLNPVKPELNVIIASHYCVPLSADHEVWRKARDEISSPRKGEESAGQTAIDGIPRGDGEWT</sequence>
<evidence type="ECO:0000256" key="1">
    <source>
        <dbReference type="SAM" id="MobiDB-lite"/>
    </source>
</evidence>
<dbReference type="EMBL" id="GL888365">
    <property type="protein sequence ID" value="EGI62136.1"/>
    <property type="molecule type" value="Genomic_DNA"/>
</dbReference>
<evidence type="ECO:0000313" key="2">
    <source>
        <dbReference type="EMBL" id="EGI62136.1"/>
    </source>
</evidence>
<proteinExistence type="predicted"/>
<gene>
    <name evidence="2" type="ORF">G5I_09541</name>
</gene>
<accession>F4WUH1</accession>
<keyword evidence="3" id="KW-1185">Reference proteome</keyword>
<dbReference type="AlphaFoldDB" id="F4WUH1"/>
<evidence type="ECO:0000313" key="3">
    <source>
        <dbReference type="Proteomes" id="UP000007755"/>
    </source>
</evidence>
<feature type="compositionally biased region" description="Basic and acidic residues" evidence="1">
    <location>
        <begin position="58"/>
        <end position="69"/>
    </location>
</feature>
<feature type="region of interest" description="Disordered" evidence="1">
    <location>
        <begin position="58"/>
        <end position="87"/>
    </location>
</feature>
<reference evidence="2" key="1">
    <citation type="submission" date="2011-02" db="EMBL/GenBank/DDBJ databases">
        <title>The genome of the leaf-cutting ant Acromyrmex echinatior suggests key adaptations to social evolution and fungus farming.</title>
        <authorList>
            <person name="Nygaard S."/>
            <person name="Zhang G."/>
        </authorList>
    </citation>
    <scope>NUCLEOTIDE SEQUENCE</scope>
</reference>
<dbReference type="Proteomes" id="UP000007755">
    <property type="component" value="Unassembled WGS sequence"/>
</dbReference>
<dbReference type="InParanoid" id="F4WUH1"/>